<feature type="non-terminal residue" evidence="1">
    <location>
        <position position="1"/>
    </location>
</feature>
<protein>
    <submittedName>
        <fullName evidence="1">Uncharacterized protein</fullName>
    </submittedName>
</protein>
<evidence type="ECO:0000313" key="1">
    <source>
        <dbReference type="EMBL" id="CAK0889458.1"/>
    </source>
</evidence>
<evidence type="ECO:0000313" key="2">
    <source>
        <dbReference type="Proteomes" id="UP001189429"/>
    </source>
</evidence>
<name>A0ABN9WRT1_9DINO</name>
<dbReference type="Proteomes" id="UP001189429">
    <property type="component" value="Unassembled WGS sequence"/>
</dbReference>
<gene>
    <name evidence="1" type="ORF">PCOR1329_LOCUS69975</name>
</gene>
<organism evidence="1 2">
    <name type="scientific">Prorocentrum cordatum</name>
    <dbReference type="NCBI Taxonomy" id="2364126"/>
    <lineage>
        <taxon>Eukaryota</taxon>
        <taxon>Sar</taxon>
        <taxon>Alveolata</taxon>
        <taxon>Dinophyceae</taxon>
        <taxon>Prorocentrales</taxon>
        <taxon>Prorocentraceae</taxon>
        <taxon>Prorocentrum</taxon>
    </lineage>
</organism>
<sequence>RPAHGDDHFRRPRRRLRRTCLAVAPARYSSPEALSHLRTRAWLPWRCKRTSTAVSQVKVVQVSFSVPSVGGTPDHLDGAQTRRLQGAPRLGTSAPAPPFFSSLGGEWWQSAAE</sequence>
<feature type="non-terminal residue" evidence="1">
    <location>
        <position position="113"/>
    </location>
</feature>
<dbReference type="EMBL" id="CAUYUJ010019214">
    <property type="protein sequence ID" value="CAK0889458.1"/>
    <property type="molecule type" value="Genomic_DNA"/>
</dbReference>
<accession>A0ABN9WRT1</accession>
<proteinExistence type="predicted"/>
<comment type="caution">
    <text evidence="1">The sequence shown here is derived from an EMBL/GenBank/DDBJ whole genome shotgun (WGS) entry which is preliminary data.</text>
</comment>
<reference evidence="1" key="1">
    <citation type="submission" date="2023-10" db="EMBL/GenBank/DDBJ databases">
        <authorList>
            <person name="Chen Y."/>
            <person name="Shah S."/>
            <person name="Dougan E. K."/>
            <person name="Thang M."/>
            <person name="Chan C."/>
        </authorList>
    </citation>
    <scope>NUCLEOTIDE SEQUENCE [LARGE SCALE GENOMIC DNA]</scope>
</reference>
<keyword evidence="2" id="KW-1185">Reference proteome</keyword>